<evidence type="ECO:0000313" key="5">
    <source>
        <dbReference type="Proteomes" id="UP000472274"/>
    </source>
</evidence>
<feature type="domain" description="SCAN box" evidence="3">
    <location>
        <begin position="24"/>
        <end position="101"/>
    </location>
</feature>
<name>A0A674JGQ6_9SAUR</name>
<dbReference type="PROSITE" id="PS50804">
    <property type="entry name" value="SCAN_BOX"/>
    <property type="match status" value="1"/>
</dbReference>
<dbReference type="InParanoid" id="A0A674JGQ6"/>
<dbReference type="Proteomes" id="UP000472274">
    <property type="component" value="Unplaced"/>
</dbReference>
<dbReference type="InterPro" id="IPR038269">
    <property type="entry name" value="SCAN_sf"/>
</dbReference>
<dbReference type="PANTHER" id="PTHR45935">
    <property type="entry name" value="PROTEIN ZBED8-RELATED"/>
    <property type="match status" value="1"/>
</dbReference>
<reference evidence="4" key="2">
    <citation type="submission" date="2025-09" db="UniProtKB">
        <authorList>
            <consortium name="Ensembl"/>
        </authorList>
    </citation>
    <scope>IDENTIFICATION</scope>
</reference>
<dbReference type="Ensembl" id="ENSTMTT00000021789.1">
    <property type="protein sequence ID" value="ENSTMTP00000021046.1"/>
    <property type="gene ID" value="ENSTMTG00000015374.1"/>
</dbReference>
<evidence type="ECO:0000259" key="3">
    <source>
        <dbReference type="PROSITE" id="PS50804"/>
    </source>
</evidence>
<dbReference type="SMART" id="SM00431">
    <property type="entry name" value="SCAN"/>
    <property type="match status" value="1"/>
</dbReference>
<organism evidence="4 5">
    <name type="scientific">Terrapene triunguis</name>
    <name type="common">Three-toed box turtle</name>
    <dbReference type="NCBI Taxonomy" id="2587831"/>
    <lineage>
        <taxon>Eukaryota</taxon>
        <taxon>Metazoa</taxon>
        <taxon>Chordata</taxon>
        <taxon>Craniata</taxon>
        <taxon>Vertebrata</taxon>
        <taxon>Euteleostomi</taxon>
        <taxon>Archelosauria</taxon>
        <taxon>Testudinata</taxon>
        <taxon>Testudines</taxon>
        <taxon>Cryptodira</taxon>
        <taxon>Durocryptodira</taxon>
        <taxon>Testudinoidea</taxon>
        <taxon>Emydidae</taxon>
        <taxon>Terrapene</taxon>
    </lineage>
</organism>
<dbReference type="PANTHER" id="PTHR45935:SF15">
    <property type="entry name" value="SCAN BOX DOMAIN-CONTAINING PROTEIN"/>
    <property type="match status" value="1"/>
</dbReference>
<protein>
    <recommendedName>
        <fullName evidence="3">SCAN box domain-containing protein</fullName>
    </recommendedName>
</protein>
<evidence type="ECO:0000313" key="4">
    <source>
        <dbReference type="Ensembl" id="ENSTMTP00000021046.1"/>
    </source>
</evidence>
<sequence>MPGLEGEKKKGAWLSQGLTEETFQQCFQGEQYLPGVRPCLVAQKLRDSCWRWLKPEANMWVQVAERVLLEQFVQILPPGGREWVLQHHHETMMEAIQLMGDYLATKSSGMTTPPGMKPPRDPWIVGNFSLHSPYQNSGGLVDQKMPGPPNPEAQSWLPALQFRRPQPHQWPGEGPCPAWKSGRPVATQSPRCPGRKRPPPPKIRADVSCVTILGTGPETARTWNVALRRSGLCSHEHAQETQQS</sequence>
<evidence type="ECO:0000256" key="1">
    <source>
        <dbReference type="ARBA" id="ARBA00023242"/>
    </source>
</evidence>
<dbReference type="InterPro" id="IPR003309">
    <property type="entry name" value="SCAN_dom"/>
</dbReference>
<dbReference type="Gene3D" id="1.10.4020.10">
    <property type="entry name" value="DNA breaking-rejoining enzymes"/>
    <property type="match status" value="1"/>
</dbReference>
<dbReference type="SUPFAM" id="SSF47353">
    <property type="entry name" value="Retrovirus capsid dimerization domain-like"/>
    <property type="match status" value="1"/>
</dbReference>
<evidence type="ECO:0000256" key="2">
    <source>
        <dbReference type="SAM" id="MobiDB-lite"/>
    </source>
</evidence>
<dbReference type="AlphaFoldDB" id="A0A674JGQ6"/>
<proteinExistence type="predicted"/>
<keyword evidence="5" id="KW-1185">Reference proteome</keyword>
<accession>A0A674JGQ6</accession>
<dbReference type="Pfam" id="PF02023">
    <property type="entry name" value="SCAN"/>
    <property type="match status" value="1"/>
</dbReference>
<keyword evidence="1" id="KW-0539">Nucleus</keyword>
<reference evidence="4" key="1">
    <citation type="submission" date="2025-08" db="UniProtKB">
        <authorList>
            <consortium name="Ensembl"/>
        </authorList>
    </citation>
    <scope>IDENTIFICATION</scope>
</reference>
<dbReference type="InterPro" id="IPR050916">
    <property type="entry name" value="SCAN-C2H2_zinc_finger"/>
</dbReference>
<feature type="region of interest" description="Disordered" evidence="2">
    <location>
        <begin position="167"/>
        <end position="200"/>
    </location>
</feature>
<dbReference type="GeneTree" id="ENSGT00990000204742"/>